<evidence type="ECO:0000259" key="1">
    <source>
        <dbReference type="PROSITE" id="PS50225"/>
    </source>
</evidence>
<dbReference type="SUPFAM" id="SSF48403">
    <property type="entry name" value="Ankyrin repeat"/>
    <property type="match status" value="1"/>
</dbReference>
<sequence>MTELLNILTDSLSKAEQAIRDDCPEKLRYLLQNERTTLTNNQITEQSFINPQIRENLLHFAVHQSANRCINLLLNPPFCWNSEYPNALGHTPLDLAMRRHYLPVVYLLASHSRPPYLYKKHSFSVNLLLIEPSSAGLISEALNSNYDFHEPSDLTWLLNACTYDENNIQYTAENIVLLFELLLSGPICPLNFALWSALEQVSSVNNHDISCTSYPTCLFKNNSYIRNTTWNDLVTAWALHRSDVTIQSKVCNQRVNFFGPLSLMDFCRITIRRHVLNLIDIHRQAHEQSHVVKYCNYANLITQLPISPKLRAFLSYCDLWPNLDRSRVKVVKTNHSHRNEIPDYIINDLFYENT</sequence>
<dbReference type="EMBL" id="FN317425">
    <property type="protein sequence ID" value="CAX73156.1"/>
    <property type="molecule type" value="mRNA"/>
</dbReference>
<evidence type="ECO:0000313" key="2">
    <source>
        <dbReference type="EMBL" id="CAX73156.1"/>
    </source>
</evidence>
<name>C1LEM8_SCHJA</name>
<feature type="domain" description="SOCS box" evidence="1">
    <location>
        <begin position="260"/>
        <end position="320"/>
    </location>
</feature>
<protein>
    <submittedName>
        <fullName evidence="2">PKC-activated phosphatase-1 inhibitor</fullName>
    </submittedName>
</protein>
<dbReference type="InterPro" id="IPR001496">
    <property type="entry name" value="SOCS_box"/>
</dbReference>
<reference evidence="2" key="2">
    <citation type="submission" date="2009-03" db="EMBL/GenBank/DDBJ databases">
        <authorList>
            <person name="Gang L."/>
        </authorList>
    </citation>
    <scope>NUCLEOTIDE SEQUENCE</scope>
    <source>
        <strain evidence="2">Anhui</strain>
    </source>
</reference>
<reference evidence="2" key="1">
    <citation type="journal article" date="2009" name="Nature">
        <title>The Schistosoma japonicum genome reveals features of host-parasite interplay.</title>
        <authorList>
            <person name="Liu F."/>
            <person name="Zhou Y."/>
            <person name="Wang Z.Q."/>
            <person name="Lu G."/>
            <person name="Zheng H."/>
            <person name="Brindley P.J."/>
            <person name="McManus D.P."/>
            <person name="Blair D."/>
            <person name="Zhang Q.H."/>
            <person name="Zhong Y."/>
            <person name="Wang S."/>
            <person name="Han Z.G."/>
            <person name="Chen Z."/>
        </authorList>
    </citation>
    <scope>NUCLEOTIDE SEQUENCE</scope>
    <source>
        <strain evidence="2">Anhui</strain>
    </source>
</reference>
<organism evidence="2">
    <name type="scientific">Schistosoma japonicum</name>
    <name type="common">Blood fluke</name>
    <dbReference type="NCBI Taxonomy" id="6182"/>
    <lineage>
        <taxon>Eukaryota</taxon>
        <taxon>Metazoa</taxon>
        <taxon>Spiralia</taxon>
        <taxon>Lophotrochozoa</taxon>
        <taxon>Platyhelminthes</taxon>
        <taxon>Trematoda</taxon>
        <taxon>Digenea</taxon>
        <taxon>Strigeidida</taxon>
        <taxon>Schistosomatoidea</taxon>
        <taxon>Schistosomatidae</taxon>
        <taxon>Schistosoma</taxon>
    </lineage>
</organism>
<accession>C1LEM8</accession>
<dbReference type="InterPro" id="IPR036770">
    <property type="entry name" value="Ankyrin_rpt-contain_sf"/>
</dbReference>
<proteinExistence type="evidence at transcript level"/>
<dbReference type="PROSITE" id="PS50225">
    <property type="entry name" value="SOCS"/>
    <property type="match status" value="1"/>
</dbReference>
<dbReference type="AlphaFoldDB" id="C1LEM8"/>
<dbReference type="Gene3D" id="1.25.40.20">
    <property type="entry name" value="Ankyrin repeat-containing domain"/>
    <property type="match status" value="1"/>
</dbReference>